<dbReference type="PANTHER" id="PTHR43178">
    <property type="entry name" value="DIHYDROLIPOAMIDE ACETYLTRANSFERASE COMPONENT OF PYRUVATE DEHYDROGENASE COMPLEX"/>
    <property type="match status" value="1"/>
</dbReference>
<feature type="domain" description="Peripheral subunit-binding (PSBD)" evidence="8">
    <location>
        <begin position="128"/>
        <end position="165"/>
    </location>
</feature>
<evidence type="ECO:0000313" key="10">
    <source>
        <dbReference type="Proteomes" id="UP000632377"/>
    </source>
</evidence>
<gene>
    <name evidence="9" type="ORF">JK636_09670</name>
</gene>
<dbReference type="InterPro" id="IPR011053">
    <property type="entry name" value="Single_hybrid_motif"/>
</dbReference>
<dbReference type="Proteomes" id="UP000632377">
    <property type="component" value="Unassembled WGS sequence"/>
</dbReference>
<dbReference type="Pfam" id="PF00364">
    <property type="entry name" value="Biotin_lipoyl"/>
    <property type="match status" value="1"/>
</dbReference>
<evidence type="ECO:0000256" key="4">
    <source>
        <dbReference type="ARBA" id="ARBA00022823"/>
    </source>
</evidence>
<evidence type="ECO:0000256" key="2">
    <source>
        <dbReference type="ARBA" id="ARBA00007317"/>
    </source>
</evidence>
<dbReference type="Gene3D" id="2.40.50.100">
    <property type="match status" value="1"/>
</dbReference>
<dbReference type="Pfam" id="PF00198">
    <property type="entry name" value="2-oxoacid_dh"/>
    <property type="match status" value="1"/>
</dbReference>
<dbReference type="SUPFAM" id="SSF47005">
    <property type="entry name" value="Peripheral subunit-binding domain of 2-oxo acid dehydrogenase complex"/>
    <property type="match status" value="1"/>
</dbReference>
<protein>
    <recommendedName>
        <fullName evidence="6">Dihydrolipoamide acetyltransferase component of pyruvate dehydrogenase complex</fullName>
        <ecNumber evidence="6">2.3.1.-</ecNumber>
    </recommendedName>
</protein>
<name>A0ABS1T9J7_9CLOT</name>
<dbReference type="EMBL" id="JAESWC010000002">
    <property type="protein sequence ID" value="MBL4936029.1"/>
    <property type="molecule type" value="Genomic_DNA"/>
</dbReference>
<dbReference type="RefSeq" id="WP_202748608.1">
    <property type="nucleotide sequence ID" value="NZ_JAESWC010000002.1"/>
</dbReference>
<dbReference type="SUPFAM" id="SSF51230">
    <property type="entry name" value="Single hybrid motif"/>
    <property type="match status" value="1"/>
</dbReference>
<keyword evidence="10" id="KW-1185">Reference proteome</keyword>
<dbReference type="Gene3D" id="4.10.320.10">
    <property type="entry name" value="E3-binding domain"/>
    <property type="match status" value="1"/>
</dbReference>
<feature type="domain" description="Lipoyl-binding" evidence="7">
    <location>
        <begin position="1"/>
        <end position="76"/>
    </location>
</feature>
<keyword evidence="5 6" id="KW-0012">Acyltransferase</keyword>
<comment type="similarity">
    <text evidence="2 6">Belongs to the 2-oxoacid dehydrogenase family.</text>
</comment>
<keyword evidence="3 6" id="KW-0808">Transferase</keyword>
<dbReference type="InterPro" id="IPR001078">
    <property type="entry name" value="2-oxoacid_DH_actylTfrase"/>
</dbReference>
<evidence type="ECO:0000313" key="9">
    <source>
        <dbReference type="EMBL" id="MBL4936029.1"/>
    </source>
</evidence>
<dbReference type="Pfam" id="PF02817">
    <property type="entry name" value="E3_binding"/>
    <property type="match status" value="1"/>
</dbReference>
<sequence length="430" mass="47281">MLEFKFPDIGEGITEGKLLKWMIKPGDKVKEGDTLFLVETDKVNAEIPSPGEGIISEVMAKEGDVIYVGNVIVKIDTGDGSGKAEVKPINEKEEENAGVVGAIEVSSEVIESSLESYKNGASSKQKVLATPVSRKLAKDLGIDINEIKGTGPVGRVMKEDIYKAKEQMELPKSEMKSETKQEVINRPALEIPELKVSGEIERQPLSTLRKTIAKNMVLSKTIIPHAAVMDEIDVTKLVEFRKSVKEMAEEKGVHLTYMPFIIKAITLTLKDFPVFNSSYDAEKEEVLIKKYYNIGIAVDTPDGLLVPVIKDADKKGILDIAREIQSLSEGARNRNIALEKLQNGSFTITNYGALGSSTGIPVIRYPEAAILGIGKIGKKPVVNEKDEIVIRSIMNISLCIDHRIIDGGDAGRFLNRLREYLESPMLLLMS</sequence>
<dbReference type="InterPro" id="IPR003016">
    <property type="entry name" value="2-oxoA_DH_lipoyl-BS"/>
</dbReference>
<organism evidence="9 10">
    <name type="scientific">Clostridium rhizosphaerae</name>
    <dbReference type="NCBI Taxonomy" id="2803861"/>
    <lineage>
        <taxon>Bacteria</taxon>
        <taxon>Bacillati</taxon>
        <taxon>Bacillota</taxon>
        <taxon>Clostridia</taxon>
        <taxon>Eubacteriales</taxon>
        <taxon>Clostridiaceae</taxon>
        <taxon>Clostridium</taxon>
    </lineage>
</organism>
<accession>A0ABS1T9J7</accession>
<evidence type="ECO:0000256" key="6">
    <source>
        <dbReference type="RuleBase" id="RU003423"/>
    </source>
</evidence>
<dbReference type="InterPro" id="IPR036625">
    <property type="entry name" value="E3-bd_dom_sf"/>
</dbReference>
<evidence type="ECO:0000256" key="1">
    <source>
        <dbReference type="ARBA" id="ARBA00001938"/>
    </source>
</evidence>
<dbReference type="EC" id="2.3.1.-" evidence="6"/>
<dbReference type="InterPro" id="IPR000089">
    <property type="entry name" value="Biotin_lipoyl"/>
</dbReference>
<proteinExistence type="inferred from homology"/>
<dbReference type="InterPro" id="IPR023213">
    <property type="entry name" value="CAT-like_dom_sf"/>
</dbReference>
<comment type="cofactor">
    <cofactor evidence="1 6">
        <name>(R)-lipoate</name>
        <dbReference type="ChEBI" id="CHEBI:83088"/>
    </cofactor>
</comment>
<comment type="caution">
    <text evidence="9">The sequence shown here is derived from an EMBL/GenBank/DDBJ whole genome shotgun (WGS) entry which is preliminary data.</text>
</comment>
<dbReference type="PROSITE" id="PS00189">
    <property type="entry name" value="LIPOYL"/>
    <property type="match status" value="1"/>
</dbReference>
<dbReference type="PANTHER" id="PTHR43178:SF5">
    <property type="entry name" value="LIPOAMIDE ACYLTRANSFERASE COMPONENT OF BRANCHED-CHAIN ALPHA-KETO ACID DEHYDROGENASE COMPLEX, MITOCHONDRIAL"/>
    <property type="match status" value="1"/>
</dbReference>
<dbReference type="InterPro" id="IPR004167">
    <property type="entry name" value="PSBD"/>
</dbReference>
<evidence type="ECO:0000256" key="5">
    <source>
        <dbReference type="ARBA" id="ARBA00023315"/>
    </source>
</evidence>
<reference evidence="9 10" key="1">
    <citation type="submission" date="2021-01" db="EMBL/GenBank/DDBJ databases">
        <title>Genome public.</title>
        <authorList>
            <person name="Liu C."/>
            <person name="Sun Q."/>
        </authorList>
    </citation>
    <scope>NUCLEOTIDE SEQUENCE [LARGE SCALE GENOMIC DNA]</scope>
    <source>
        <strain evidence="9 10">YIM B02515</strain>
    </source>
</reference>
<evidence type="ECO:0000256" key="3">
    <source>
        <dbReference type="ARBA" id="ARBA00022679"/>
    </source>
</evidence>
<dbReference type="Gene3D" id="3.30.559.10">
    <property type="entry name" value="Chloramphenicol acetyltransferase-like domain"/>
    <property type="match status" value="1"/>
</dbReference>
<dbReference type="PROSITE" id="PS50968">
    <property type="entry name" value="BIOTINYL_LIPOYL"/>
    <property type="match status" value="1"/>
</dbReference>
<dbReference type="CDD" id="cd06849">
    <property type="entry name" value="lipoyl_domain"/>
    <property type="match status" value="1"/>
</dbReference>
<keyword evidence="4 6" id="KW-0450">Lipoyl</keyword>
<dbReference type="InterPro" id="IPR050743">
    <property type="entry name" value="2-oxoacid_DH_E2_comp"/>
</dbReference>
<evidence type="ECO:0000259" key="8">
    <source>
        <dbReference type="PROSITE" id="PS51826"/>
    </source>
</evidence>
<dbReference type="PROSITE" id="PS51826">
    <property type="entry name" value="PSBD"/>
    <property type="match status" value="1"/>
</dbReference>
<dbReference type="SUPFAM" id="SSF52777">
    <property type="entry name" value="CoA-dependent acyltransferases"/>
    <property type="match status" value="1"/>
</dbReference>
<evidence type="ECO:0000259" key="7">
    <source>
        <dbReference type="PROSITE" id="PS50968"/>
    </source>
</evidence>